<dbReference type="Proteomes" id="UP000783686">
    <property type="component" value="Unassembled WGS sequence"/>
</dbReference>
<evidence type="ECO:0000313" key="3">
    <source>
        <dbReference type="Proteomes" id="UP000614601"/>
    </source>
</evidence>
<dbReference type="EMBL" id="CAJFDH010000002">
    <property type="protein sequence ID" value="CAD5212800.1"/>
    <property type="molecule type" value="Genomic_DNA"/>
</dbReference>
<comment type="caution">
    <text evidence="2">The sequence shown here is derived from an EMBL/GenBank/DDBJ whole genome shotgun (WGS) entry which is preliminary data.</text>
</comment>
<dbReference type="Proteomes" id="UP000614601">
    <property type="component" value="Unassembled WGS sequence"/>
</dbReference>
<gene>
    <name evidence="2" type="ORF">BOKJ2_LOCUS4601</name>
</gene>
<dbReference type="EMBL" id="CAJFCW020000002">
    <property type="protein sequence ID" value="CAG9097626.1"/>
    <property type="molecule type" value="Genomic_DNA"/>
</dbReference>
<feature type="region of interest" description="Disordered" evidence="1">
    <location>
        <begin position="146"/>
        <end position="177"/>
    </location>
</feature>
<accession>A0A811K9Q4</accession>
<keyword evidence="3" id="KW-1185">Reference proteome</keyword>
<evidence type="ECO:0000256" key="1">
    <source>
        <dbReference type="SAM" id="MobiDB-lite"/>
    </source>
</evidence>
<name>A0A811K9Q4_9BILA</name>
<evidence type="ECO:0000313" key="2">
    <source>
        <dbReference type="EMBL" id="CAD5212800.1"/>
    </source>
</evidence>
<proteinExistence type="predicted"/>
<feature type="compositionally biased region" description="Polar residues" evidence="1">
    <location>
        <begin position="150"/>
        <end position="159"/>
    </location>
</feature>
<reference evidence="2" key="1">
    <citation type="submission" date="2020-09" db="EMBL/GenBank/DDBJ databases">
        <authorList>
            <person name="Kikuchi T."/>
        </authorList>
    </citation>
    <scope>NUCLEOTIDE SEQUENCE</scope>
    <source>
        <strain evidence="2">SH1</strain>
    </source>
</reference>
<sequence>MAVIKQNNVFDLIEKLCVMEAELELGGPLAENWQQIEFSAMNQQPEDVEQDEDEEIDVIGISDEENVVDVQVYDNIEIEEENEAADMGRFNNVIIVDDDPDVINIDNVNISDLILEGSDEELAHQELIEFLEDKNEEYLMIPRRRYRQGTPDTENNIDGNSEEEHFTNGSSDSESDDDFVDWKRLQNLVNRPKRTLKKVKNPILMKKKNVALRKERYRMLQMALEKLDGK</sequence>
<organism evidence="2 3">
    <name type="scientific">Bursaphelenchus okinawaensis</name>
    <dbReference type="NCBI Taxonomy" id="465554"/>
    <lineage>
        <taxon>Eukaryota</taxon>
        <taxon>Metazoa</taxon>
        <taxon>Ecdysozoa</taxon>
        <taxon>Nematoda</taxon>
        <taxon>Chromadorea</taxon>
        <taxon>Rhabditida</taxon>
        <taxon>Tylenchina</taxon>
        <taxon>Tylenchomorpha</taxon>
        <taxon>Aphelenchoidea</taxon>
        <taxon>Aphelenchoididae</taxon>
        <taxon>Bursaphelenchus</taxon>
    </lineage>
</organism>
<dbReference type="AlphaFoldDB" id="A0A811K9Q4"/>
<protein>
    <submittedName>
        <fullName evidence="2">Uncharacterized protein</fullName>
    </submittedName>
</protein>